<keyword evidence="2" id="KW-0732">Signal</keyword>
<dbReference type="EMBL" id="AGJK01000005">
    <property type="protein sequence ID" value="EHP94702.1"/>
    <property type="molecule type" value="Genomic_DNA"/>
</dbReference>
<gene>
    <name evidence="3" type="ORF">MetexDRAFT_0391</name>
</gene>
<feature type="signal peptide" evidence="2">
    <location>
        <begin position="1"/>
        <end position="22"/>
    </location>
</feature>
<evidence type="ECO:0008006" key="5">
    <source>
        <dbReference type="Google" id="ProtNLM"/>
    </source>
</evidence>
<reference evidence="3 4" key="1">
    <citation type="submission" date="2011-09" db="EMBL/GenBank/DDBJ databases">
        <title>The draft genome of Methylobacterium extorquens DSM 13060.</title>
        <authorList>
            <consortium name="US DOE Joint Genome Institute (JGI-PGF)"/>
            <person name="Lucas S."/>
            <person name="Han J."/>
            <person name="Lapidus A."/>
            <person name="Cheng J.-F."/>
            <person name="Goodwin L."/>
            <person name="Pitluck S."/>
            <person name="Peters L."/>
            <person name="Land M.L."/>
            <person name="Hauser L."/>
            <person name="Koskimaki J."/>
            <person name="Halonen O."/>
            <person name="Pirttila A."/>
            <person name="Frank C."/>
            <person name="Woyke T.J."/>
        </authorList>
    </citation>
    <scope>NUCLEOTIDE SEQUENCE [LARGE SCALE GENOMIC DNA]</scope>
    <source>
        <strain evidence="3 4">DSM 13060</strain>
    </source>
</reference>
<dbReference type="PATRIC" id="fig|882800.3.peg.369"/>
<evidence type="ECO:0000256" key="2">
    <source>
        <dbReference type="SAM" id="SignalP"/>
    </source>
</evidence>
<feature type="region of interest" description="Disordered" evidence="1">
    <location>
        <begin position="131"/>
        <end position="152"/>
    </location>
</feature>
<feature type="compositionally biased region" description="Low complexity" evidence="1">
    <location>
        <begin position="143"/>
        <end position="152"/>
    </location>
</feature>
<feature type="chain" id="PRO_5003551796" description="Lysozyme inhibitor LprI N-terminal domain-containing protein" evidence="2">
    <location>
        <begin position="23"/>
        <end position="376"/>
    </location>
</feature>
<organism evidence="3 4">
    <name type="scientific">Methylorubrum extorquens DSM 13060</name>
    <dbReference type="NCBI Taxonomy" id="882800"/>
    <lineage>
        <taxon>Bacteria</taxon>
        <taxon>Pseudomonadati</taxon>
        <taxon>Pseudomonadota</taxon>
        <taxon>Alphaproteobacteria</taxon>
        <taxon>Hyphomicrobiales</taxon>
        <taxon>Methylobacteriaceae</taxon>
        <taxon>Methylorubrum</taxon>
    </lineage>
</organism>
<sequence length="376" mass="40367" precursor="true">MTRFLAAACLLPLLVLSSPAHADCAGDHVRSCFAVESTRPASARGGVSASEFCAAEAILKCQGARTSPAGSAEGRTRVQAAEVDRALDYLTHRKAQDPTRADADFRACSTPGRDVGATLNCMMQRERDWTAVQSRNTAPAPPAAASKKATSAYANDADRTTAIAVGGGMLRIATGDPHGTKSTIRYNDNLIQEFDGVYLSIRALITLDFGAETVLIYSTNMGGSGTPDSYGLVSIGPKGRIYETELPYGSDRFEYHVTQNRIAFELGLDQGQEVRAIYAGGRLDVTRSAAPKTGLKSQDCDFLYNDVLGECANAGPATCSYDDMPISMASQRPINMMAANDPNFRRRDFEAACEQTCKSRRKPAFAAFRKAVCQPK</sequence>
<dbReference type="AlphaFoldDB" id="H1KCM9"/>
<comment type="caution">
    <text evidence="3">The sequence shown here is derived from an EMBL/GenBank/DDBJ whole genome shotgun (WGS) entry which is preliminary data.</text>
</comment>
<evidence type="ECO:0000256" key="1">
    <source>
        <dbReference type="SAM" id="MobiDB-lite"/>
    </source>
</evidence>
<accession>H1KCM9</accession>
<proteinExistence type="predicted"/>
<protein>
    <recommendedName>
        <fullName evidence="5">Lysozyme inhibitor LprI N-terminal domain-containing protein</fullName>
    </recommendedName>
</protein>
<evidence type="ECO:0000313" key="4">
    <source>
        <dbReference type="Proteomes" id="UP000004382"/>
    </source>
</evidence>
<dbReference type="Proteomes" id="UP000004382">
    <property type="component" value="Unassembled WGS sequence"/>
</dbReference>
<evidence type="ECO:0000313" key="3">
    <source>
        <dbReference type="EMBL" id="EHP94702.1"/>
    </source>
</evidence>
<name>H1KCM9_METEX</name>
<dbReference type="RefSeq" id="WP_003596578.1">
    <property type="nucleotide sequence ID" value="NZ_AGJK01000005.1"/>
</dbReference>